<dbReference type="InterPro" id="IPR019758">
    <property type="entry name" value="Pept_S26A_signal_pept_1_CS"/>
</dbReference>
<comment type="catalytic activity">
    <reaction evidence="1 6">
        <text>Cleavage of hydrophobic, N-terminal signal or leader sequences from secreted and periplasmic proteins.</text>
        <dbReference type="EC" id="3.4.21.89"/>
    </reaction>
</comment>
<dbReference type="InterPro" id="IPR036286">
    <property type="entry name" value="LexA/Signal_pep-like_sf"/>
</dbReference>
<dbReference type="GO" id="GO:0006465">
    <property type="term" value="P:signal peptide processing"/>
    <property type="evidence" value="ECO:0007669"/>
    <property type="project" value="InterPro"/>
</dbReference>
<dbReference type="AlphaFoldDB" id="A0A1I6L772"/>
<dbReference type="NCBIfam" id="TIGR02227">
    <property type="entry name" value="sigpep_I_bact"/>
    <property type="match status" value="1"/>
</dbReference>
<keyword evidence="6" id="KW-1133">Transmembrane helix</keyword>
<dbReference type="InterPro" id="IPR019533">
    <property type="entry name" value="Peptidase_S26"/>
</dbReference>
<dbReference type="Pfam" id="PF10502">
    <property type="entry name" value="Peptidase_S26"/>
    <property type="match status" value="1"/>
</dbReference>
<protein>
    <recommendedName>
        <fullName evidence="4 6">Signal peptidase I</fullName>
        <ecNumber evidence="4 6">3.4.21.89</ecNumber>
    </recommendedName>
</protein>
<dbReference type="PANTHER" id="PTHR43390">
    <property type="entry name" value="SIGNAL PEPTIDASE I"/>
    <property type="match status" value="1"/>
</dbReference>
<dbReference type="PANTHER" id="PTHR43390:SF1">
    <property type="entry name" value="CHLOROPLAST PROCESSING PEPTIDASE"/>
    <property type="match status" value="1"/>
</dbReference>
<dbReference type="EC" id="3.4.21.89" evidence="4 6"/>
<name>A0A1I6L772_9FIRM</name>
<keyword evidence="5 6" id="KW-0378">Hydrolase</keyword>
<evidence type="ECO:0000256" key="2">
    <source>
        <dbReference type="ARBA" id="ARBA00004401"/>
    </source>
</evidence>
<reference evidence="8 9" key="1">
    <citation type="submission" date="2016-10" db="EMBL/GenBank/DDBJ databases">
        <authorList>
            <person name="de Groot N.N."/>
        </authorList>
    </citation>
    <scope>NUCLEOTIDE SEQUENCE [LARGE SCALE GENOMIC DNA]</scope>
    <source>
        <strain evidence="8 9">743A</strain>
    </source>
</reference>
<organism evidence="8 9">
    <name type="scientific">Anaeromicropila populeti</name>
    <dbReference type="NCBI Taxonomy" id="37658"/>
    <lineage>
        <taxon>Bacteria</taxon>
        <taxon>Bacillati</taxon>
        <taxon>Bacillota</taxon>
        <taxon>Clostridia</taxon>
        <taxon>Lachnospirales</taxon>
        <taxon>Lachnospiraceae</taxon>
        <taxon>Anaeromicropila</taxon>
    </lineage>
</organism>
<dbReference type="Gene3D" id="2.10.109.10">
    <property type="entry name" value="Umud Fragment, subunit A"/>
    <property type="match status" value="1"/>
</dbReference>
<dbReference type="InterPro" id="IPR000223">
    <property type="entry name" value="Pept_S26A_signal_pept_1"/>
</dbReference>
<evidence type="ECO:0000256" key="5">
    <source>
        <dbReference type="ARBA" id="ARBA00022801"/>
    </source>
</evidence>
<evidence type="ECO:0000313" key="8">
    <source>
        <dbReference type="EMBL" id="SFR99274.1"/>
    </source>
</evidence>
<dbReference type="RefSeq" id="WP_092562740.1">
    <property type="nucleotide sequence ID" value="NZ_FOYZ01000014.1"/>
</dbReference>
<keyword evidence="6" id="KW-0645">Protease</keyword>
<dbReference type="PROSITE" id="PS00760">
    <property type="entry name" value="SPASE_I_2"/>
    <property type="match status" value="1"/>
</dbReference>
<accession>A0A1I6L772</accession>
<feature type="transmembrane region" description="Helical" evidence="6">
    <location>
        <begin position="21"/>
        <end position="44"/>
    </location>
</feature>
<evidence type="ECO:0000256" key="4">
    <source>
        <dbReference type="ARBA" id="ARBA00013208"/>
    </source>
</evidence>
<dbReference type="SUPFAM" id="SSF51306">
    <property type="entry name" value="LexA/Signal peptidase"/>
    <property type="match status" value="1"/>
</dbReference>
<dbReference type="STRING" id="37658.SAMN05661086_03108"/>
<evidence type="ECO:0000256" key="1">
    <source>
        <dbReference type="ARBA" id="ARBA00000677"/>
    </source>
</evidence>
<dbReference type="GO" id="GO:0005886">
    <property type="term" value="C:plasma membrane"/>
    <property type="evidence" value="ECO:0007669"/>
    <property type="project" value="UniProtKB-SubCell"/>
</dbReference>
<comment type="similarity">
    <text evidence="3 6">Belongs to the peptidase S26 family.</text>
</comment>
<evidence type="ECO:0000313" key="9">
    <source>
        <dbReference type="Proteomes" id="UP000199659"/>
    </source>
</evidence>
<gene>
    <name evidence="8" type="ORF">SAMN05661086_03108</name>
</gene>
<dbReference type="Proteomes" id="UP000199659">
    <property type="component" value="Unassembled WGS sequence"/>
</dbReference>
<evidence type="ECO:0000259" key="7">
    <source>
        <dbReference type="Pfam" id="PF10502"/>
    </source>
</evidence>
<keyword evidence="6" id="KW-0812">Transmembrane</keyword>
<comment type="subcellular location">
    <subcellularLocation>
        <location evidence="2">Cell membrane</location>
        <topology evidence="2">Single-pass type II membrane protein</topology>
    </subcellularLocation>
    <subcellularLocation>
        <location evidence="6">Membrane</location>
        <topology evidence="6">Single-pass type II membrane protein</topology>
    </subcellularLocation>
</comment>
<keyword evidence="9" id="KW-1185">Reference proteome</keyword>
<dbReference type="GO" id="GO:0004252">
    <property type="term" value="F:serine-type endopeptidase activity"/>
    <property type="evidence" value="ECO:0007669"/>
    <property type="project" value="InterPro"/>
</dbReference>
<feature type="domain" description="Peptidase S26" evidence="7">
    <location>
        <begin position="23"/>
        <end position="179"/>
    </location>
</feature>
<dbReference type="GO" id="GO:0009003">
    <property type="term" value="F:signal peptidase activity"/>
    <property type="evidence" value="ECO:0007669"/>
    <property type="project" value="UniProtKB-EC"/>
</dbReference>
<dbReference type="EMBL" id="FOYZ01000014">
    <property type="protein sequence ID" value="SFR99274.1"/>
    <property type="molecule type" value="Genomic_DNA"/>
</dbReference>
<proteinExistence type="inferred from homology"/>
<dbReference type="InterPro" id="IPR019757">
    <property type="entry name" value="Pept_S26A_signal_pept_1_Lys-AS"/>
</dbReference>
<dbReference type="CDD" id="cd06530">
    <property type="entry name" value="S26_SPase_I"/>
    <property type="match status" value="1"/>
</dbReference>
<dbReference type="PRINTS" id="PR00727">
    <property type="entry name" value="LEADERPTASE"/>
</dbReference>
<evidence type="ECO:0000256" key="3">
    <source>
        <dbReference type="ARBA" id="ARBA00009370"/>
    </source>
</evidence>
<keyword evidence="6" id="KW-0472">Membrane</keyword>
<sequence>MKSNYGLDEKESLIKKIIRELIIWVVEIAVVILLAYCIIAFGVVKISVIGTAMSSTLEDGDKILVNKMAYRLKGPKRNDVVVFMQSGKEHSFYHVKRVIGLPGETVQIIDGKVYINGEVLDETIQCEPIANGGLANEEIVLEANEYFVLGDNRNQSEDSRFASIGNILRGDILGKAWIRLSPFDFVSKINLKKTEE</sequence>
<dbReference type="PROSITE" id="PS00761">
    <property type="entry name" value="SPASE_I_3"/>
    <property type="match status" value="1"/>
</dbReference>
<dbReference type="OrthoDB" id="9802919at2"/>
<evidence type="ECO:0000256" key="6">
    <source>
        <dbReference type="RuleBase" id="RU362042"/>
    </source>
</evidence>